<proteinExistence type="predicted"/>
<dbReference type="AlphaFoldDB" id="A0A0A8Z0L2"/>
<reference evidence="1" key="1">
    <citation type="submission" date="2014-09" db="EMBL/GenBank/DDBJ databases">
        <authorList>
            <person name="Magalhaes I.L.F."/>
            <person name="Oliveira U."/>
            <person name="Santos F.R."/>
            <person name="Vidigal T.H.D.A."/>
            <person name="Brescovit A.D."/>
            <person name="Santos A.J."/>
        </authorList>
    </citation>
    <scope>NUCLEOTIDE SEQUENCE</scope>
    <source>
        <tissue evidence="1">Shoot tissue taken approximately 20 cm above the soil surface</tissue>
    </source>
</reference>
<organism evidence="1">
    <name type="scientific">Arundo donax</name>
    <name type="common">Giant reed</name>
    <name type="synonym">Donax arundinaceus</name>
    <dbReference type="NCBI Taxonomy" id="35708"/>
    <lineage>
        <taxon>Eukaryota</taxon>
        <taxon>Viridiplantae</taxon>
        <taxon>Streptophyta</taxon>
        <taxon>Embryophyta</taxon>
        <taxon>Tracheophyta</taxon>
        <taxon>Spermatophyta</taxon>
        <taxon>Magnoliopsida</taxon>
        <taxon>Liliopsida</taxon>
        <taxon>Poales</taxon>
        <taxon>Poaceae</taxon>
        <taxon>PACMAD clade</taxon>
        <taxon>Arundinoideae</taxon>
        <taxon>Arundineae</taxon>
        <taxon>Arundo</taxon>
    </lineage>
</organism>
<evidence type="ECO:0000313" key="1">
    <source>
        <dbReference type="EMBL" id="JAD32934.1"/>
    </source>
</evidence>
<accession>A0A0A8Z0L2</accession>
<sequence length="36" mass="4276">MKEGWVNSHLQLGLLLLEIRADIWLAHMCTKMVLRR</sequence>
<dbReference type="EMBL" id="GBRH01264961">
    <property type="protein sequence ID" value="JAD32934.1"/>
    <property type="molecule type" value="Transcribed_RNA"/>
</dbReference>
<reference evidence="1" key="2">
    <citation type="journal article" date="2015" name="Data Brief">
        <title>Shoot transcriptome of the giant reed, Arundo donax.</title>
        <authorList>
            <person name="Barrero R.A."/>
            <person name="Guerrero F.D."/>
            <person name="Moolhuijzen P."/>
            <person name="Goolsby J.A."/>
            <person name="Tidwell J."/>
            <person name="Bellgard S.E."/>
            <person name="Bellgard M.I."/>
        </authorList>
    </citation>
    <scope>NUCLEOTIDE SEQUENCE</scope>
    <source>
        <tissue evidence="1">Shoot tissue taken approximately 20 cm above the soil surface</tissue>
    </source>
</reference>
<name>A0A0A8Z0L2_ARUDO</name>
<protein>
    <submittedName>
        <fullName evidence="1">Uncharacterized protein</fullName>
    </submittedName>
</protein>